<evidence type="ECO:0000256" key="1">
    <source>
        <dbReference type="ARBA" id="ARBA00023015"/>
    </source>
</evidence>
<feature type="domain" description="HTH tetR-type" evidence="5">
    <location>
        <begin position="8"/>
        <end position="68"/>
    </location>
</feature>
<keyword evidence="7" id="KW-1185">Reference proteome</keyword>
<keyword evidence="2 4" id="KW-0238">DNA-binding</keyword>
<evidence type="ECO:0000313" key="6">
    <source>
        <dbReference type="EMBL" id="MDQ0394754.1"/>
    </source>
</evidence>
<evidence type="ECO:0000256" key="3">
    <source>
        <dbReference type="ARBA" id="ARBA00023163"/>
    </source>
</evidence>
<keyword evidence="1" id="KW-0805">Transcription regulation</keyword>
<feature type="DNA-binding region" description="H-T-H motif" evidence="4">
    <location>
        <begin position="31"/>
        <end position="50"/>
    </location>
</feature>
<evidence type="ECO:0000256" key="2">
    <source>
        <dbReference type="ARBA" id="ARBA00023125"/>
    </source>
</evidence>
<dbReference type="InterPro" id="IPR009057">
    <property type="entry name" value="Homeodomain-like_sf"/>
</dbReference>
<organism evidence="6 7">
    <name type="scientific">Labrys monachus</name>
    <dbReference type="NCBI Taxonomy" id="217067"/>
    <lineage>
        <taxon>Bacteria</taxon>
        <taxon>Pseudomonadati</taxon>
        <taxon>Pseudomonadota</taxon>
        <taxon>Alphaproteobacteria</taxon>
        <taxon>Hyphomicrobiales</taxon>
        <taxon>Xanthobacteraceae</taxon>
        <taxon>Labrys</taxon>
    </lineage>
</organism>
<evidence type="ECO:0000256" key="4">
    <source>
        <dbReference type="PROSITE-ProRule" id="PRU00335"/>
    </source>
</evidence>
<dbReference type="PANTHER" id="PTHR47506">
    <property type="entry name" value="TRANSCRIPTIONAL REGULATORY PROTEIN"/>
    <property type="match status" value="1"/>
</dbReference>
<dbReference type="InterPro" id="IPR001647">
    <property type="entry name" value="HTH_TetR"/>
</dbReference>
<sequence length="190" mass="20991">MDSSIAEPERRRRVLDAAQETFWRFGFRKTSMDEVARAADISRQGLYFYFGSKDDLFREAMRKWLEDKLSAATARLAAPDLPIETRLAGAMDEWVGRNIGAFSGDASDIFEKKNGALLGTMFTDYGAAFQGRLAEAIAASPLAETLGKLGFTPLDLAQTLSSCGGGLKYMAQSREDFARRIAIAVRLLCR</sequence>
<dbReference type="PANTHER" id="PTHR47506:SF1">
    <property type="entry name" value="HTH-TYPE TRANSCRIPTIONAL REGULATOR YJDC"/>
    <property type="match status" value="1"/>
</dbReference>
<accession>A0ABU0FKV7</accession>
<reference evidence="6 7" key="1">
    <citation type="submission" date="2023-07" db="EMBL/GenBank/DDBJ databases">
        <title>Genomic Encyclopedia of Type Strains, Phase IV (KMG-IV): sequencing the most valuable type-strain genomes for metagenomic binning, comparative biology and taxonomic classification.</title>
        <authorList>
            <person name="Goeker M."/>
        </authorList>
    </citation>
    <scope>NUCLEOTIDE SEQUENCE [LARGE SCALE GENOMIC DNA]</scope>
    <source>
        <strain evidence="6 7">DSM 5896</strain>
    </source>
</reference>
<dbReference type="Proteomes" id="UP001237448">
    <property type="component" value="Unassembled WGS sequence"/>
</dbReference>
<dbReference type="PROSITE" id="PS50977">
    <property type="entry name" value="HTH_TETR_2"/>
    <property type="match status" value="1"/>
</dbReference>
<dbReference type="RefSeq" id="WP_307432413.1">
    <property type="nucleotide sequence ID" value="NZ_JAUSVK010000001.1"/>
</dbReference>
<dbReference type="EMBL" id="JAUSVK010000001">
    <property type="protein sequence ID" value="MDQ0394754.1"/>
    <property type="molecule type" value="Genomic_DNA"/>
</dbReference>
<proteinExistence type="predicted"/>
<protein>
    <submittedName>
        <fullName evidence="6">AcrR family transcriptional regulator</fullName>
    </submittedName>
</protein>
<dbReference type="Gene3D" id="1.10.357.10">
    <property type="entry name" value="Tetracycline Repressor, domain 2"/>
    <property type="match status" value="1"/>
</dbReference>
<dbReference type="Pfam" id="PF00440">
    <property type="entry name" value="TetR_N"/>
    <property type="match status" value="1"/>
</dbReference>
<gene>
    <name evidence="6" type="ORF">J3R73_004546</name>
</gene>
<comment type="caution">
    <text evidence="6">The sequence shown here is derived from an EMBL/GenBank/DDBJ whole genome shotgun (WGS) entry which is preliminary data.</text>
</comment>
<dbReference type="SUPFAM" id="SSF46689">
    <property type="entry name" value="Homeodomain-like"/>
    <property type="match status" value="1"/>
</dbReference>
<evidence type="ECO:0000259" key="5">
    <source>
        <dbReference type="PROSITE" id="PS50977"/>
    </source>
</evidence>
<name>A0ABU0FKV7_9HYPH</name>
<evidence type="ECO:0000313" key="7">
    <source>
        <dbReference type="Proteomes" id="UP001237448"/>
    </source>
</evidence>
<keyword evidence="3" id="KW-0804">Transcription</keyword>
<dbReference type="PRINTS" id="PR00455">
    <property type="entry name" value="HTHTETR"/>
</dbReference>